<reference evidence="1 2" key="1">
    <citation type="journal article" date="2015" name="Stand. Genomic Sci.">
        <title>Genomic Encyclopedia of Bacterial and Archaeal Type Strains, Phase III: the genomes of soil and plant-associated and newly described type strains.</title>
        <authorList>
            <person name="Whitman W.B."/>
            <person name="Woyke T."/>
            <person name="Klenk H.P."/>
            <person name="Zhou Y."/>
            <person name="Lilburn T.G."/>
            <person name="Beck B.J."/>
            <person name="De Vos P."/>
            <person name="Vandamme P."/>
            <person name="Eisen J.A."/>
            <person name="Garrity G."/>
            <person name="Hugenholtz P."/>
            <person name="Kyrpides N.C."/>
        </authorList>
    </citation>
    <scope>NUCLEOTIDE SEQUENCE [LARGE SCALE GENOMIC DNA]</scope>
    <source>
        <strain evidence="1 2">A3</strain>
    </source>
</reference>
<evidence type="ECO:0000313" key="1">
    <source>
        <dbReference type="EMBL" id="TCO38190.1"/>
    </source>
</evidence>
<dbReference type="EMBL" id="SLWQ01000008">
    <property type="protein sequence ID" value="TCO38190.1"/>
    <property type="molecule type" value="Genomic_DNA"/>
</dbReference>
<sequence length="94" mass="10343">MHRIRTQGRGALRIGRLSEGAAVLAQRVHDQLAKGDRTVFAADDGVVYVDQPDHTDGIPLHWIAGTFTLGQSYPDLVEDIAFLSDSRSKDWIIG</sequence>
<dbReference type="AlphaFoldDB" id="A0A4V2S1W9"/>
<gene>
    <name evidence="1" type="ORF">EV148_10826</name>
</gene>
<dbReference type="RefSeq" id="WP_131999301.1">
    <property type="nucleotide sequence ID" value="NZ_JACGXM010000014.1"/>
</dbReference>
<protein>
    <submittedName>
        <fullName evidence="1">Uncharacterized protein</fullName>
    </submittedName>
</protein>
<comment type="caution">
    <text evidence="1">The sequence shown here is derived from an EMBL/GenBank/DDBJ whole genome shotgun (WGS) entry which is preliminary data.</text>
</comment>
<accession>A0A4V2S1W9</accession>
<proteinExistence type="predicted"/>
<name>A0A4V2S1W9_9GAMM</name>
<dbReference type="Proteomes" id="UP000294862">
    <property type="component" value="Unassembled WGS sequence"/>
</dbReference>
<keyword evidence="2" id="KW-1185">Reference proteome</keyword>
<organism evidence="1 2">
    <name type="scientific">Dokdonella fugitiva</name>
    <dbReference type="NCBI Taxonomy" id="328517"/>
    <lineage>
        <taxon>Bacteria</taxon>
        <taxon>Pseudomonadati</taxon>
        <taxon>Pseudomonadota</taxon>
        <taxon>Gammaproteobacteria</taxon>
        <taxon>Lysobacterales</taxon>
        <taxon>Rhodanobacteraceae</taxon>
        <taxon>Dokdonella</taxon>
    </lineage>
</organism>
<evidence type="ECO:0000313" key="2">
    <source>
        <dbReference type="Proteomes" id="UP000294862"/>
    </source>
</evidence>